<dbReference type="InterPro" id="IPR014018">
    <property type="entry name" value="SecA_motor_DEAD"/>
</dbReference>
<dbReference type="GO" id="GO:0016020">
    <property type="term" value="C:membrane"/>
    <property type="evidence" value="ECO:0007669"/>
    <property type="project" value="InterPro"/>
</dbReference>
<keyword evidence="4" id="KW-0472">Membrane</keyword>
<dbReference type="PRINTS" id="PR00906">
    <property type="entry name" value="SECA"/>
</dbReference>
<evidence type="ECO:0000313" key="7">
    <source>
        <dbReference type="EMBL" id="CDW77348.1"/>
    </source>
</evidence>
<reference evidence="7 8" key="1">
    <citation type="submission" date="2014-06" db="EMBL/GenBank/DDBJ databases">
        <authorList>
            <person name="Swart Estienne"/>
        </authorList>
    </citation>
    <scope>NUCLEOTIDE SEQUENCE [LARGE SCALE GENOMIC DNA]</scope>
    <source>
        <strain evidence="7 8">130c</strain>
    </source>
</reference>
<dbReference type="PANTHER" id="PTHR30612">
    <property type="entry name" value="SECA INNER MEMBRANE COMPONENT OF SEC PROTEIN SECRETION SYSTEM"/>
    <property type="match status" value="1"/>
</dbReference>
<evidence type="ECO:0000259" key="5">
    <source>
        <dbReference type="PROSITE" id="PS51194"/>
    </source>
</evidence>
<evidence type="ECO:0000256" key="1">
    <source>
        <dbReference type="ARBA" id="ARBA00022490"/>
    </source>
</evidence>
<proteinExistence type="predicted"/>
<keyword evidence="1" id="KW-0963">Cytoplasm</keyword>
<dbReference type="OrthoDB" id="419440at2759"/>
<dbReference type="Gene3D" id="3.40.50.300">
    <property type="entry name" value="P-loop containing nucleotide triphosphate hydrolases"/>
    <property type="match status" value="2"/>
</dbReference>
<protein>
    <submittedName>
        <fullName evidence="7">Protein translocase subunit seca</fullName>
    </submittedName>
</protein>
<dbReference type="SUPFAM" id="SSF81767">
    <property type="entry name" value="Pre-protein crosslinking domain of SecA"/>
    <property type="match status" value="1"/>
</dbReference>
<dbReference type="Pfam" id="PF01043">
    <property type="entry name" value="SecA_PP_bind"/>
    <property type="match status" value="1"/>
</dbReference>
<dbReference type="Proteomes" id="UP000039865">
    <property type="component" value="Unassembled WGS sequence"/>
</dbReference>
<feature type="domain" description="Helicase C-terminal" evidence="5">
    <location>
        <begin position="480"/>
        <end position="639"/>
    </location>
</feature>
<name>A0A078A965_STYLE</name>
<dbReference type="InterPro" id="IPR036670">
    <property type="entry name" value="SecA_X-link_sf"/>
</dbReference>
<keyword evidence="4" id="KW-0812">Transmembrane</keyword>
<dbReference type="InterPro" id="IPR027417">
    <property type="entry name" value="P-loop_NTPase"/>
</dbReference>
<dbReference type="InParanoid" id="A0A078A965"/>
<dbReference type="InterPro" id="IPR011130">
    <property type="entry name" value="SecA_preprotein_X-link_dom"/>
</dbReference>
<dbReference type="EMBL" id="CCKQ01006057">
    <property type="protein sequence ID" value="CDW77348.1"/>
    <property type="molecule type" value="Genomic_DNA"/>
</dbReference>
<evidence type="ECO:0000313" key="8">
    <source>
        <dbReference type="Proteomes" id="UP000039865"/>
    </source>
</evidence>
<accession>A0A078A965</accession>
<keyword evidence="3" id="KW-0811">Translocation</keyword>
<dbReference type="InterPro" id="IPR000185">
    <property type="entry name" value="SecA"/>
</dbReference>
<dbReference type="SMART" id="SM00957">
    <property type="entry name" value="SecA_DEAD"/>
    <property type="match status" value="1"/>
</dbReference>
<dbReference type="PROSITE" id="PS51194">
    <property type="entry name" value="HELICASE_CTER"/>
    <property type="match status" value="1"/>
</dbReference>
<keyword evidence="2" id="KW-0813">Transport</keyword>
<dbReference type="SUPFAM" id="SSF52540">
    <property type="entry name" value="P-loop containing nucleoside triphosphate hydrolases"/>
    <property type="match status" value="2"/>
</dbReference>
<dbReference type="GO" id="GO:0005524">
    <property type="term" value="F:ATP binding"/>
    <property type="evidence" value="ECO:0007669"/>
    <property type="project" value="InterPro"/>
</dbReference>
<dbReference type="PANTHER" id="PTHR30612:SF0">
    <property type="entry name" value="CHLOROPLAST PROTEIN-TRANSPORTING ATPASE"/>
    <property type="match status" value="1"/>
</dbReference>
<feature type="transmembrane region" description="Helical" evidence="4">
    <location>
        <begin position="1294"/>
        <end position="1322"/>
    </location>
</feature>
<evidence type="ECO:0000259" key="6">
    <source>
        <dbReference type="PROSITE" id="PS51196"/>
    </source>
</evidence>
<gene>
    <name evidence="7" type="primary">Contig12218.g13055</name>
    <name evidence="7" type="ORF">STYLEM_6308</name>
</gene>
<dbReference type="InterPro" id="IPR001650">
    <property type="entry name" value="Helicase_C-like"/>
</dbReference>
<dbReference type="InterPro" id="IPR011115">
    <property type="entry name" value="SecA_DEAD"/>
</dbReference>
<evidence type="ECO:0000256" key="2">
    <source>
        <dbReference type="ARBA" id="ARBA00022927"/>
    </source>
</evidence>
<organism evidence="7 8">
    <name type="scientific">Stylonychia lemnae</name>
    <name type="common">Ciliate</name>
    <dbReference type="NCBI Taxonomy" id="5949"/>
    <lineage>
        <taxon>Eukaryota</taxon>
        <taxon>Sar</taxon>
        <taxon>Alveolata</taxon>
        <taxon>Ciliophora</taxon>
        <taxon>Intramacronucleata</taxon>
        <taxon>Spirotrichea</taxon>
        <taxon>Stichotrichia</taxon>
        <taxon>Sporadotrichida</taxon>
        <taxon>Oxytrichidae</taxon>
        <taxon>Stylonychinae</taxon>
        <taxon>Stylonychia</taxon>
    </lineage>
</organism>
<dbReference type="GO" id="GO:0006605">
    <property type="term" value="P:protein targeting"/>
    <property type="evidence" value="ECO:0007669"/>
    <property type="project" value="InterPro"/>
</dbReference>
<sequence>MDREKQERQQQLTLEQQLRFDCNKLCEQILMNEYNSGVQEWVQFNDGNDPKLTNFILEIFIKLKKPSKLISKDNKIDHKIISEWNSQNIKDWVEHAKVLYENQKNSDDASEIFAVALRGIQIANGKTARHTQIACCVFFYNDLGQVGEVYTGEGKTLIIQLWTVIQAIRGYKVDIISSSSDLAERDYLESKNVYNQYGLMSEIICDNKANQLEEIRPKRYQADIVFGDIGSFERDYLLDTSLIGKSVRAGRSTGCLIVDEIDSSLLDKGESTLYLSHKIAELSCLKNLYVQIWASIHAKGNSQGTQEDINIVIESLKIRINSKNIKIPNILKALVLRKLPEYVKNAFTAKKMNQNDPYILNMRQENGRVVVMDKETGVEQKSTQWSNGLHQFLQLKHQDRLTPESFRAVFISNLKYFQNYTGKIYGLTGTLGSKVERKLLGDLYKLKFFNLPRFTQSSYVQYDPIIVPSLQVQMNMIKIIIQDIAVNKKRPILFICENVSSVLQLEQFIQSFHKLVYIRISADEKLKIGSESVLEGGEVIVATNISGRGTDLRISEDVSKKGGLHVVVTYVTSNIRIEEQAFGRTARTGQQGSGQFCIQFSNSDLSIDDIKLERDKLESYRLGELKKKTLVRLEVEAILFEKFIKLYSIFSGKLKSDLNLQRIFDDNTIITKYQELQLDFLKNRWAFFLEDMTDQLNQVYKNGRKDVFIKYEHFQNECHTLMIDQSCLKFAKTFCELVKLGNFFEEHKFIKLALKSYSRVIKNEPEFCEVAFYRKAKALMDKNSLKLYDYFDFKKILNKTFSEDEKDLEKRYQIGIILRQSQNLMQEKINELLATIEIMKAVDKNYQIRKKDVQYENLFEKQIQQLIGLYNFHIDSIKQSVGEQPTLDVLKVLYQCCDNQKLFNEINEYFDKSGIFKLERISQKVKIQEAPYRFKIEDQIIEIPFNLQYCDVEIINVLKGKVGKPTYEQRYVTQNEFKDVFLNQDDVFSILIKNGYLSDLKQFVQIPQYDPAIFERCGFLTQDAQVEINNFLLQNSEMQFKIEEFKNQLGSFSKYYEQLIAKNIVLVDEQGTFKIKNQEIMNKQLGNRIIRIIQNYIDQAQSGDIQPIFVKKSNLDVQKTVQEQFANLKMFMIQNKILKLKDFRFKITNDSKKRKKEIEEILFKFIDKIDFQIDKERQNSVLNHFRLIIETMSEPILEEKYKEKNRIFNSANLGYAQKQKVFEEQKEKFKETFVNELIAKIGINKTEDSIEFDVNTLVSKFVDQKNPIPREMEEMNDIGLEQILVLKKGWEFNWNALGCFLIGIAQICVGFLLIATGVGAVLGNMLIQEGFSDIIYGIQAMVSGEFSWTEYGIQKAISVALSIVTLGCSSVAGTIGAQTLNIGMKAGITAIKKGALKAILPLIKDKVIEWTVSALGVLKKIIEDFIKKGSSWLIKKGMEIVDTIIEKFIEPSKNYLIQCMTKVAMKDREDFLKKSLDNLHQNFENFQTNSINFINLFKQGKDILVKIIENIQDGGQSFAVHAN</sequence>
<dbReference type="Pfam" id="PF07517">
    <property type="entry name" value="SecA_DEAD"/>
    <property type="match status" value="1"/>
</dbReference>
<keyword evidence="2" id="KW-0653">Protein transport</keyword>
<keyword evidence="8" id="KW-1185">Reference proteome</keyword>
<dbReference type="Gene3D" id="3.90.1440.10">
    <property type="entry name" value="SecA, preprotein cross-linking domain"/>
    <property type="match status" value="1"/>
</dbReference>
<keyword evidence="4" id="KW-1133">Transmembrane helix</keyword>
<dbReference type="GO" id="GO:0017038">
    <property type="term" value="P:protein import"/>
    <property type="evidence" value="ECO:0007669"/>
    <property type="project" value="InterPro"/>
</dbReference>
<evidence type="ECO:0000256" key="3">
    <source>
        <dbReference type="ARBA" id="ARBA00023010"/>
    </source>
</evidence>
<dbReference type="PROSITE" id="PS51196">
    <property type="entry name" value="SECA_MOTOR_DEAD"/>
    <property type="match status" value="1"/>
</dbReference>
<evidence type="ECO:0000256" key="4">
    <source>
        <dbReference type="SAM" id="Phobius"/>
    </source>
</evidence>
<feature type="domain" description="SecA family profile" evidence="6">
    <location>
        <begin position="1"/>
        <end position="629"/>
    </location>
</feature>
<dbReference type="GO" id="GO:0006886">
    <property type="term" value="P:intracellular protein transport"/>
    <property type="evidence" value="ECO:0007669"/>
    <property type="project" value="InterPro"/>
</dbReference>